<dbReference type="SUPFAM" id="SSF53098">
    <property type="entry name" value="Ribonuclease H-like"/>
    <property type="match status" value="1"/>
</dbReference>
<keyword evidence="2" id="KW-1185">Reference proteome</keyword>
<proteinExistence type="predicted"/>
<dbReference type="OrthoDB" id="10066543at2759"/>
<organism evidence="1 2">
    <name type="scientific">Dibothriocephalus latus</name>
    <name type="common">Fish tapeworm</name>
    <name type="synonym">Diphyllobothrium latum</name>
    <dbReference type="NCBI Taxonomy" id="60516"/>
    <lineage>
        <taxon>Eukaryota</taxon>
        <taxon>Metazoa</taxon>
        <taxon>Spiralia</taxon>
        <taxon>Lophotrochozoa</taxon>
        <taxon>Platyhelminthes</taxon>
        <taxon>Cestoda</taxon>
        <taxon>Eucestoda</taxon>
        <taxon>Diphyllobothriidea</taxon>
        <taxon>Diphyllobothriidae</taxon>
        <taxon>Dibothriocephalus</taxon>
    </lineage>
</organism>
<dbReference type="GO" id="GO:0003676">
    <property type="term" value="F:nucleic acid binding"/>
    <property type="evidence" value="ECO:0007669"/>
    <property type="project" value="InterPro"/>
</dbReference>
<dbReference type="PANTHER" id="PTHR47331">
    <property type="entry name" value="PHD-TYPE DOMAIN-CONTAINING PROTEIN"/>
    <property type="match status" value="1"/>
</dbReference>
<name>A0A3P6RN97_DIBLA</name>
<accession>A0A3P6RN97</accession>
<reference evidence="1 2" key="1">
    <citation type="submission" date="2018-11" db="EMBL/GenBank/DDBJ databases">
        <authorList>
            <consortium name="Pathogen Informatics"/>
        </authorList>
    </citation>
    <scope>NUCLEOTIDE SEQUENCE [LARGE SCALE GENOMIC DNA]</scope>
</reference>
<protein>
    <recommendedName>
        <fullName evidence="3">Integrase catalytic domain-containing protein</fullName>
    </recommendedName>
</protein>
<dbReference type="EMBL" id="UYRU01020812">
    <property type="protein sequence ID" value="VDK55485.1"/>
    <property type="molecule type" value="Genomic_DNA"/>
</dbReference>
<sequence>MAPFPLQRTEVGWYPFKCVGTKAVHLEMAFCLSTDSFLQCLMRFVSRRGKPTDIYSDNGTNFVGSVRELRSEIKRWDQRVISDQLLTSEIQWHFNPPAASHRGGLWERVIRLVRRILISLCKEQCVNDERLNTLFVQTERILNNRALIIPAS</sequence>
<dbReference type="InterPro" id="IPR036397">
    <property type="entry name" value="RNaseH_sf"/>
</dbReference>
<dbReference type="AlphaFoldDB" id="A0A3P6RN97"/>
<gene>
    <name evidence="1" type="ORF">DILT_LOCUS2095</name>
</gene>
<dbReference type="Gene3D" id="3.30.420.10">
    <property type="entry name" value="Ribonuclease H-like superfamily/Ribonuclease H"/>
    <property type="match status" value="1"/>
</dbReference>
<dbReference type="Proteomes" id="UP000281553">
    <property type="component" value="Unassembled WGS sequence"/>
</dbReference>
<dbReference type="PANTHER" id="PTHR47331:SF1">
    <property type="entry name" value="GAG-LIKE PROTEIN"/>
    <property type="match status" value="1"/>
</dbReference>
<evidence type="ECO:0000313" key="1">
    <source>
        <dbReference type="EMBL" id="VDK55485.1"/>
    </source>
</evidence>
<dbReference type="InterPro" id="IPR012337">
    <property type="entry name" value="RNaseH-like_sf"/>
</dbReference>
<evidence type="ECO:0008006" key="3">
    <source>
        <dbReference type="Google" id="ProtNLM"/>
    </source>
</evidence>
<evidence type="ECO:0000313" key="2">
    <source>
        <dbReference type="Proteomes" id="UP000281553"/>
    </source>
</evidence>